<reference evidence="4 5" key="1">
    <citation type="submission" date="2024-06" db="EMBL/GenBank/DDBJ databases">
        <title>The Natural Products Discovery Center: Release of the First 8490 Sequenced Strains for Exploring Actinobacteria Biosynthetic Diversity.</title>
        <authorList>
            <person name="Kalkreuter E."/>
            <person name="Kautsar S.A."/>
            <person name="Yang D."/>
            <person name="Bader C.D."/>
            <person name="Teijaro C.N."/>
            <person name="Fluegel L."/>
            <person name="Davis C.M."/>
            <person name="Simpson J.R."/>
            <person name="Lauterbach L."/>
            <person name="Steele A.D."/>
            <person name="Gui C."/>
            <person name="Meng S."/>
            <person name="Li G."/>
            <person name="Viehrig K."/>
            <person name="Ye F."/>
            <person name="Su P."/>
            <person name="Kiefer A.F."/>
            <person name="Nichols A."/>
            <person name="Cepeda A.J."/>
            <person name="Yan W."/>
            <person name="Fan B."/>
            <person name="Jiang Y."/>
            <person name="Adhikari A."/>
            <person name="Zheng C.-J."/>
            <person name="Schuster L."/>
            <person name="Cowan T.M."/>
            <person name="Smanski M.J."/>
            <person name="Chevrette M.G."/>
            <person name="De Carvalho L.P.S."/>
            <person name="Shen B."/>
        </authorList>
    </citation>
    <scope>NUCLEOTIDE SEQUENCE [LARGE SCALE GENOMIC DNA]</scope>
    <source>
        <strain evidence="4 5">NPDC079179</strain>
    </source>
</reference>
<keyword evidence="5" id="KW-1185">Reference proteome</keyword>
<feature type="domain" description="HTH marR-type" evidence="3">
    <location>
        <begin position="79"/>
        <end position="209"/>
    </location>
</feature>
<protein>
    <submittedName>
        <fullName evidence="4">MarR family transcriptional regulator</fullName>
    </submittedName>
</protein>
<dbReference type="PANTHER" id="PTHR33164">
    <property type="entry name" value="TRANSCRIPTIONAL REGULATOR, MARR FAMILY"/>
    <property type="match status" value="1"/>
</dbReference>
<evidence type="ECO:0000259" key="3">
    <source>
        <dbReference type="PROSITE" id="PS50995"/>
    </source>
</evidence>
<organism evidence="4 5">
    <name type="scientific">Kocuria salsicia</name>
    <dbReference type="NCBI Taxonomy" id="664639"/>
    <lineage>
        <taxon>Bacteria</taxon>
        <taxon>Bacillati</taxon>
        <taxon>Actinomycetota</taxon>
        <taxon>Actinomycetes</taxon>
        <taxon>Micrococcales</taxon>
        <taxon>Micrococcaceae</taxon>
        <taxon>Kocuria</taxon>
    </lineage>
</organism>
<accession>A0ABV3KAB7</accession>
<dbReference type="Pfam" id="PF12802">
    <property type="entry name" value="MarR_2"/>
    <property type="match status" value="1"/>
</dbReference>
<dbReference type="Proteomes" id="UP001553031">
    <property type="component" value="Unassembled WGS sequence"/>
</dbReference>
<dbReference type="InterPro" id="IPR036388">
    <property type="entry name" value="WH-like_DNA-bd_sf"/>
</dbReference>
<evidence type="ECO:0000313" key="5">
    <source>
        <dbReference type="Proteomes" id="UP001553031"/>
    </source>
</evidence>
<gene>
    <name evidence="4" type="ORF">AB0O96_03890</name>
</gene>
<feature type="region of interest" description="Disordered" evidence="2">
    <location>
        <begin position="1"/>
        <end position="71"/>
    </location>
</feature>
<comment type="caution">
    <text evidence="4">The sequence shown here is derived from an EMBL/GenBank/DDBJ whole genome shotgun (WGS) entry which is preliminary data.</text>
</comment>
<dbReference type="InterPro" id="IPR000835">
    <property type="entry name" value="HTH_MarR-typ"/>
</dbReference>
<name>A0ABV3KAB7_9MICC</name>
<evidence type="ECO:0000256" key="1">
    <source>
        <dbReference type="ARBA" id="ARBA00004496"/>
    </source>
</evidence>
<sequence length="217" mass="22895">MASDTSDRATSGIPESTGAPGTPGADAVRGPAGAPAHETAPGPVTAPGSDAAAGPDAARAPDARPEPEQGAVEDPLALANQLCFSLSVASRTVVQSYRPVLEPLGLTHPQYLVMLALWGSAPRTVKDLAEQLNQDSATISPLLKRLEARGYVTRERDPHNERALAVALTPEGTALRERAREVPLRMMQRLNIGPDQVHALNEQMHRLITSARDLGDA</sequence>
<comment type="subcellular location">
    <subcellularLocation>
        <location evidence="1">Cytoplasm</location>
    </subcellularLocation>
</comment>
<dbReference type="InterPro" id="IPR039422">
    <property type="entry name" value="MarR/SlyA-like"/>
</dbReference>
<dbReference type="PRINTS" id="PR00598">
    <property type="entry name" value="HTHMARR"/>
</dbReference>
<evidence type="ECO:0000313" key="4">
    <source>
        <dbReference type="EMBL" id="MEV8157339.1"/>
    </source>
</evidence>
<proteinExistence type="predicted"/>
<evidence type="ECO:0000256" key="2">
    <source>
        <dbReference type="SAM" id="MobiDB-lite"/>
    </source>
</evidence>
<dbReference type="Gene3D" id="1.10.10.10">
    <property type="entry name" value="Winged helix-like DNA-binding domain superfamily/Winged helix DNA-binding domain"/>
    <property type="match status" value="1"/>
</dbReference>
<dbReference type="InterPro" id="IPR011991">
    <property type="entry name" value="ArsR-like_HTH"/>
</dbReference>
<dbReference type="PROSITE" id="PS50995">
    <property type="entry name" value="HTH_MARR_2"/>
    <property type="match status" value="1"/>
</dbReference>
<dbReference type="InterPro" id="IPR036390">
    <property type="entry name" value="WH_DNA-bd_sf"/>
</dbReference>
<dbReference type="PANTHER" id="PTHR33164:SF5">
    <property type="entry name" value="ORGANIC HYDROPEROXIDE RESISTANCE TRANSCRIPTIONAL REGULATOR"/>
    <property type="match status" value="1"/>
</dbReference>
<dbReference type="CDD" id="cd00090">
    <property type="entry name" value="HTH_ARSR"/>
    <property type="match status" value="1"/>
</dbReference>
<dbReference type="SUPFAM" id="SSF46785">
    <property type="entry name" value="Winged helix' DNA-binding domain"/>
    <property type="match status" value="1"/>
</dbReference>
<dbReference type="SMART" id="SM00347">
    <property type="entry name" value="HTH_MARR"/>
    <property type="match status" value="1"/>
</dbReference>
<dbReference type="RefSeq" id="WP_344205701.1">
    <property type="nucleotide sequence ID" value="NZ_BAAARF010000010.1"/>
</dbReference>
<dbReference type="EMBL" id="JBFBLL010000002">
    <property type="protein sequence ID" value="MEV8157339.1"/>
    <property type="molecule type" value="Genomic_DNA"/>
</dbReference>
<feature type="compositionally biased region" description="Low complexity" evidence="2">
    <location>
        <begin position="46"/>
        <end position="58"/>
    </location>
</feature>